<evidence type="ECO:0000313" key="8">
    <source>
        <dbReference type="Proteomes" id="UP000503462"/>
    </source>
</evidence>
<dbReference type="PANTHER" id="PTHR37451:SF1">
    <property type="entry name" value="MARVEL DOMAIN-CONTAINING PROTEIN"/>
    <property type="match status" value="1"/>
</dbReference>
<protein>
    <recommendedName>
        <fullName evidence="6">MARVEL domain-containing protein</fullName>
    </recommendedName>
</protein>
<evidence type="ECO:0000256" key="1">
    <source>
        <dbReference type="ARBA" id="ARBA00004141"/>
    </source>
</evidence>
<feature type="transmembrane region" description="Helical" evidence="5">
    <location>
        <begin position="116"/>
        <end position="143"/>
    </location>
</feature>
<evidence type="ECO:0000256" key="4">
    <source>
        <dbReference type="ARBA" id="ARBA00023136"/>
    </source>
</evidence>
<dbReference type="Pfam" id="PF01284">
    <property type="entry name" value="MARVEL"/>
    <property type="match status" value="1"/>
</dbReference>
<comment type="subcellular location">
    <subcellularLocation>
        <location evidence="1">Membrane</location>
        <topology evidence="1">Multi-pass membrane protein</topology>
    </subcellularLocation>
</comment>
<dbReference type="PANTHER" id="PTHR37451">
    <property type="entry name" value="MARVEL DOMAIN"/>
    <property type="match status" value="1"/>
</dbReference>
<evidence type="ECO:0000256" key="2">
    <source>
        <dbReference type="ARBA" id="ARBA00022692"/>
    </source>
</evidence>
<dbReference type="AlphaFoldDB" id="A0A6H0Y5W2"/>
<keyword evidence="2 5" id="KW-0812">Transmembrane</keyword>
<evidence type="ECO:0000256" key="5">
    <source>
        <dbReference type="SAM" id="Phobius"/>
    </source>
</evidence>
<proteinExistence type="predicted"/>
<organism evidence="7 8">
    <name type="scientific">Peltaster fructicola</name>
    <dbReference type="NCBI Taxonomy" id="286661"/>
    <lineage>
        <taxon>Eukaryota</taxon>
        <taxon>Fungi</taxon>
        <taxon>Dikarya</taxon>
        <taxon>Ascomycota</taxon>
        <taxon>Pezizomycotina</taxon>
        <taxon>Dothideomycetes</taxon>
        <taxon>Dothideomycetes incertae sedis</taxon>
        <taxon>Peltaster</taxon>
    </lineage>
</organism>
<feature type="transmembrane region" description="Helical" evidence="5">
    <location>
        <begin position="81"/>
        <end position="104"/>
    </location>
</feature>
<dbReference type="OrthoDB" id="2117453at2759"/>
<reference evidence="7 8" key="1">
    <citation type="journal article" date="2016" name="Sci. Rep.">
        <title>Peltaster fructicola genome reveals evolution from an invasive phytopathogen to an ectophytic parasite.</title>
        <authorList>
            <person name="Xu C."/>
            <person name="Chen H."/>
            <person name="Gleason M.L."/>
            <person name="Xu J.R."/>
            <person name="Liu H."/>
            <person name="Zhang R."/>
            <person name="Sun G."/>
        </authorList>
    </citation>
    <scope>NUCLEOTIDE SEQUENCE [LARGE SCALE GENOMIC DNA]</scope>
    <source>
        <strain evidence="7 8">LNHT1506</strain>
    </source>
</reference>
<evidence type="ECO:0000256" key="3">
    <source>
        <dbReference type="ARBA" id="ARBA00022989"/>
    </source>
</evidence>
<evidence type="ECO:0000313" key="7">
    <source>
        <dbReference type="EMBL" id="QIX02432.1"/>
    </source>
</evidence>
<evidence type="ECO:0000259" key="6">
    <source>
        <dbReference type="Pfam" id="PF01284"/>
    </source>
</evidence>
<dbReference type="Proteomes" id="UP000503462">
    <property type="component" value="Chromosome 5"/>
</dbReference>
<dbReference type="EMBL" id="CP051143">
    <property type="protein sequence ID" value="QIX02432.1"/>
    <property type="molecule type" value="Genomic_DNA"/>
</dbReference>
<feature type="domain" description="MARVEL" evidence="6">
    <location>
        <begin position="9"/>
        <end position="136"/>
    </location>
</feature>
<gene>
    <name evidence="7" type="ORF">AMS68_007949</name>
</gene>
<keyword evidence="8" id="KW-1185">Reference proteome</keyword>
<feature type="transmembrane region" description="Helical" evidence="5">
    <location>
        <begin position="12"/>
        <end position="35"/>
    </location>
</feature>
<name>A0A6H0Y5W2_9PEZI</name>
<sequence>MAFAISSTILLAIRAIQALLAIIVLGTAADVAVWWGGAWHAWSPSEFSFLIFSAVWTLLVLVYLIVVPLRFSESVLHHRFAVLAVESVTMLFWFAGFIAAAVFMTGRICFGDICKVAKACIIVAAFEWLLFAITTGLAALQIFSSRGTVRSNKHIVSQPAMTQEGV</sequence>
<dbReference type="InterPro" id="IPR008253">
    <property type="entry name" value="Marvel"/>
</dbReference>
<feature type="transmembrane region" description="Helical" evidence="5">
    <location>
        <begin position="47"/>
        <end position="69"/>
    </location>
</feature>
<dbReference type="GO" id="GO:0016020">
    <property type="term" value="C:membrane"/>
    <property type="evidence" value="ECO:0007669"/>
    <property type="project" value="UniProtKB-SubCell"/>
</dbReference>
<keyword evidence="3 5" id="KW-1133">Transmembrane helix</keyword>
<keyword evidence="4 5" id="KW-0472">Membrane</keyword>
<accession>A0A6H0Y5W2</accession>